<evidence type="ECO:0000313" key="2">
    <source>
        <dbReference type="EMBL" id="MBM9459947.1"/>
    </source>
</evidence>
<evidence type="ECO:0000256" key="1">
    <source>
        <dbReference type="SAM" id="MobiDB-lite"/>
    </source>
</evidence>
<feature type="region of interest" description="Disordered" evidence="1">
    <location>
        <begin position="204"/>
        <end position="235"/>
    </location>
</feature>
<gene>
    <name evidence="2" type="ORF">JK386_08530</name>
</gene>
<sequence>MARSTVPLSIEHLDKLCAPCRDCLFWESEQVHRRRLGAQQRAAEKAAWFAEVAREWGPPGRTLLVDGEPVGYLAYAPAAYLPGAAAFPTAPVSADAVLLTTGHLSPAGAGLGRVLVQAMARDLLQRGGVRAVEAFGRRPHSPLGTPGGADCVLPVAFLHEVGFRTRRPHPFTPRLRMDLRSAVTWRDEVHAAWRRLAGVVRPAPEAASSAALPPALPSAPATPRAVPRHAESPRT</sequence>
<dbReference type="Proteomes" id="UP000663791">
    <property type="component" value="Unassembled WGS sequence"/>
</dbReference>
<evidence type="ECO:0000313" key="3">
    <source>
        <dbReference type="Proteomes" id="UP000663791"/>
    </source>
</evidence>
<reference evidence="2" key="1">
    <citation type="submission" date="2021-01" db="EMBL/GenBank/DDBJ databases">
        <title>Novel species in genus Nocardioides.</title>
        <authorList>
            <person name="Zhang G."/>
        </authorList>
    </citation>
    <scope>NUCLEOTIDE SEQUENCE</scope>
    <source>
        <strain evidence="2">Zg-536</strain>
    </source>
</reference>
<comment type="caution">
    <text evidence="2">The sequence shown here is derived from an EMBL/GenBank/DDBJ whole genome shotgun (WGS) entry which is preliminary data.</text>
</comment>
<proteinExistence type="predicted"/>
<protein>
    <submittedName>
        <fullName evidence="2">GNAT family N-acetyltransferase</fullName>
    </submittedName>
</protein>
<dbReference type="EMBL" id="JAERTX010000006">
    <property type="protein sequence ID" value="MBM9459947.1"/>
    <property type="molecule type" value="Genomic_DNA"/>
</dbReference>
<dbReference type="InterPro" id="IPR016181">
    <property type="entry name" value="Acyl_CoA_acyltransferase"/>
</dbReference>
<organism evidence="2 3">
    <name type="scientific">Nocardioides faecalis</name>
    <dbReference type="NCBI Taxonomy" id="2803858"/>
    <lineage>
        <taxon>Bacteria</taxon>
        <taxon>Bacillati</taxon>
        <taxon>Actinomycetota</taxon>
        <taxon>Actinomycetes</taxon>
        <taxon>Propionibacteriales</taxon>
        <taxon>Nocardioidaceae</taxon>
        <taxon>Nocardioides</taxon>
    </lineage>
</organism>
<dbReference type="RefSeq" id="WP_205291246.1">
    <property type="nucleotide sequence ID" value="NZ_CP074406.1"/>
</dbReference>
<dbReference type="SUPFAM" id="SSF55729">
    <property type="entry name" value="Acyl-CoA N-acyltransferases (Nat)"/>
    <property type="match status" value="1"/>
</dbReference>
<name>A0A938Y0K4_9ACTN</name>
<feature type="compositionally biased region" description="Low complexity" evidence="1">
    <location>
        <begin position="204"/>
        <end position="225"/>
    </location>
</feature>
<dbReference type="AlphaFoldDB" id="A0A938Y0K4"/>
<keyword evidence="3" id="KW-1185">Reference proteome</keyword>
<accession>A0A938Y0K4</accession>